<gene>
    <name evidence="1" type="ORF">Nocox_20360</name>
</gene>
<name>A0ABX8U2L0_9ACTN</name>
<organism evidence="1 2">
    <name type="scientific">Nonomuraea coxensis DSM 45129</name>
    <dbReference type="NCBI Taxonomy" id="1122611"/>
    <lineage>
        <taxon>Bacteria</taxon>
        <taxon>Bacillati</taxon>
        <taxon>Actinomycetota</taxon>
        <taxon>Actinomycetes</taxon>
        <taxon>Streptosporangiales</taxon>
        <taxon>Streptosporangiaceae</taxon>
        <taxon>Nonomuraea</taxon>
    </lineage>
</organism>
<proteinExistence type="predicted"/>
<keyword evidence="2" id="KW-1185">Reference proteome</keyword>
<protein>
    <submittedName>
        <fullName evidence="1">Uncharacterized protein</fullName>
    </submittedName>
</protein>
<reference evidence="1 2" key="1">
    <citation type="journal article" date="2021" name="ACS Chem. Biol.">
        <title>Genomic-Led Discovery of a Novel Glycopeptide Antibiotic by Nonomuraea coxensis DSM 45129.</title>
        <authorList>
            <person name="Yushchuk O."/>
            <person name="Vior N.M."/>
            <person name="Andreo-Vidal A."/>
            <person name="Berini F."/>
            <person name="Ruckert C."/>
            <person name="Busche T."/>
            <person name="Binda E."/>
            <person name="Kalinowski J."/>
            <person name="Truman A.W."/>
            <person name="Marinelli F."/>
        </authorList>
    </citation>
    <scope>NUCLEOTIDE SEQUENCE [LARGE SCALE GENOMIC DNA]</scope>
    <source>
        <strain evidence="1 2">DSM 45129</strain>
    </source>
</reference>
<sequence length="352" mass="39464">MFQERRTAFDRTLAAIVQHQQGHHGWSHFHRLVRELLAGGHPEFSRVLETVWSARPHISDAHLITLTSAAVRQIALREKRDTSLFDGGVDDATRLRLLRDLVERHGEELAREMCGRSNSFTGARRFLVPQLIIGGFAAEHGLDEVRFLDLGTGVGILPRQLNNKAVYDRFGTDLAWEPYTPEYRTIPLALRVGADAPPLPSMEWLRSCYGPSEYYEERLEELLWSFDMTAEEGRAVVTAELDILDLPRLAHFLRTNRFNVITCNFVLFQYDVSVQKAIEACVMDNIASPGLFLTMNPSHGLLRPGCQVRGRLAGEPKELRLVAAGDAHLIGTATIEADFPVVMGGRQEKGIG</sequence>
<dbReference type="Proteomes" id="UP000824681">
    <property type="component" value="Chromosome"/>
</dbReference>
<evidence type="ECO:0000313" key="2">
    <source>
        <dbReference type="Proteomes" id="UP000824681"/>
    </source>
</evidence>
<dbReference type="RefSeq" id="WP_020543469.1">
    <property type="nucleotide sequence ID" value="NZ_CP068985.1"/>
</dbReference>
<accession>A0ABX8U2L0</accession>
<evidence type="ECO:0000313" key="1">
    <source>
        <dbReference type="EMBL" id="QYC41681.1"/>
    </source>
</evidence>
<dbReference type="EMBL" id="CP068985">
    <property type="protein sequence ID" value="QYC41681.1"/>
    <property type="molecule type" value="Genomic_DNA"/>
</dbReference>